<dbReference type="EMBL" id="CM043017">
    <property type="protein sequence ID" value="KAI4466133.1"/>
    <property type="molecule type" value="Genomic_DNA"/>
</dbReference>
<comment type="caution">
    <text evidence="1">The sequence shown here is derived from an EMBL/GenBank/DDBJ whole genome shotgun (WGS) entry which is preliminary data.</text>
</comment>
<accession>A0ACB9TGW6</accession>
<dbReference type="Proteomes" id="UP001056778">
    <property type="component" value="Chromosome 3"/>
</dbReference>
<protein>
    <submittedName>
        <fullName evidence="1">Nme/nm23 family member 8</fullName>
    </submittedName>
</protein>
<evidence type="ECO:0000313" key="2">
    <source>
        <dbReference type="Proteomes" id="UP001056778"/>
    </source>
</evidence>
<gene>
    <name evidence="1" type="ORF">MML48_3g00018494</name>
</gene>
<evidence type="ECO:0000313" key="1">
    <source>
        <dbReference type="EMBL" id="KAI4466133.1"/>
    </source>
</evidence>
<name>A0ACB9TGW6_HOLOL</name>
<proteinExistence type="predicted"/>
<keyword evidence="2" id="KW-1185">Reference proteome</keyword>
<organism evidence="1 2">
    <name type="scientific">Holotrichia oblita</name>
    <name type="common">Chafer beetle</name>
    <dbReference type="NCBI Taxonomy" id="644536"/>
    <lineage>
        <taxon>Eukaryota</taxon>
        <taxon>Metazoa</taxon>
        <taxon>Ecdysozoa</taxon>
        <taxon>Arthropoda</taxon>
        <taxon>Hexapoda</taxon>
        <taxon>Insecta</taxon>
        <taxon>Pterygota</taxon>
        <taxon>Neoptera</taxon>
        <taxon>Endopterygota</taxon>
        <taxon>Coleoptera</taxon>
        <taxon>Polyphaga</taxon>
        <taxon>Scarabaeiformia</taxon>
        <taxon>Scarabaeidae</taxon>
        <taxon>Melolonthinae</taxon>
        <taxon>Holotrichia</taxon>
    </lineage>
</organism>
<sequence>MKFFNADGTIRREKDNDEDFGWVWKNLLEDRGMKMVIYNFDGSVRSEEYYNENNDWEIVTDNEKEDRNQDDKTEAVNTIKWYQRTFSNIQEDTKTNLSNLLIHLDNKESHLILSIINNAVLNFLPDTNLRKPTRIYTALRYSDINNDVTKTLRLKRLYRIFDIGFDLQLLQKRYLPLSDNKSAYEVNKYIEDYIEVVQDLRQILCWDVYSQSGGAEVDPGPKRVEIDKSKELYTDIDQTLLKLMAKKGTQVQLQAEISTEEDWEKLLEREGLIVVDVYSDWCGPCAAMSANLKKLKLEVGGDNLQLAMAKSDNINVLQRFREKSEPTWMFIANGKMINLMFGANAPKLTRLIIDELKKEEAIREGTRTRHEMDLMELAPEEQVRFEATEKERLESEEIERGARMKAKDERLHLIVDCILQAFPTLGVLVVFPYALDKITLLQEIWEPNGIKTGNIEKASFKQINIEDLLYFTDYRFPDKVLQLASAGLCNCYTIKMDDQEASVDDVVLHAVYGTSQQPPGSQDSLAMKMRTLVPKTIKDESEEQIEEEEEELDGIWVPPNSKTRALALYMLFPTHTVSHVPPEPEPIPPHIAVAYDAFKRSDVMALIEEYQKDVMRFGFFTDEKPETAKLIAKTVMHFEKKAEETT</sequence>
<reference evidence="1" key="1">
    <citation type="submission" date="2022-04" db="EMBL/GenBank/DDBJ databases">
        <title>Chromosome-scale genome assembly of Holotrichia oblita Faldermann.</title>
        <authorList>
            <person name="Rongchong L."/>
        </authorList>
    </citation>
    <scope>NUCLEOTIDE SEQUENCE</scope>
    <source>
        <strain evidence="1">81SQS9</strain>
    </source>
</reference>